<feature type="domain" description="Acyl-CoA thioesterase-like N-terminal HotDog" evidence="1">
    <location>
        <begin position="31"/>
        <end position="104"/>
    </location>
</feature>
<evidence type="ECO:0000259" key="2">
    <source>
        <dbReference type="Pfam" id="PF20789"/>
    </source>
</evidence>
<gene>
    <name evidence="3" type="ORF">MU0053_003452</name>
</gene>
<dbReference type="SUPFAM" id="SSF54637">
    <property type="entry name" value="Thioesterase/thiol ester dehydrase-isomerase"/>
    <property type="match status" value="1"/>
</dbReference>
<keyword evidence="4" id="KW-1185">Reference proteome</keyword>
<dbReference type="Proteomes" id="UP001190465">
    <property type="component" value="Chromosome"/>
</dbReference>
<dbReference type="InterPro" id="IPR042171">
    <property type="entry name" value="Acyl-CoA_hotdog"/>
</dbReference>
<dbReference type="Gene3D" id="2.40.160.210">
    <property type="entry name" value="Acyl-CoA thioesterase, double hotdog domain"/>
    <property type="match status" value="1"/>
</dbReference>
<dbReference type="InterPro" id="IPR049450">
    <property type="entry name" value="ACOT8-like_C"/>
</dbReference>
<protein>
    <submittedName>
        <fullName evidence="3">Thioesterase family protein</fullName>
    </submittedName>
</protein>
<name>A0ABM9LZ45_9MYCO</name>
<dbReference type="RefSeq" id="WP_308478837.1">
    <property type="nucleotide sequence ID" value="NZ_OY726397.1"/>
</dbReference>
<evidence type="ECO:0000313" key="4">
    <source>
        <dbReference type="Proteomes" id="UP001190465"/>
    </source>
</evidence>
<dbReference type="EMBL" id="OY726397">
    <property type="protein sequence ID" value="CAJ1507260.1"/>
    <property type="molecule type" value="Genomic_DNA"/>
</dbReference>
<evidence type="ECO:0000259" key="1">
    <source>
        <dbReference type="Pfam" id="PF13622"/>
    </source>
</evidence>
<proteinExistence type="predicted"/>
<reference evidence="3 4" key="1">
    <citation type="submission" date="2023-08" db="EMBL/GenBank/DDBJ databases">
        <authorList>
            <person name="Folkvardsen B D."/>
            <person name="Norman A."/>
        </authorList>
    </citation>
    <scope>NUCLEOTIDE SEQUENCE [LARGE SCALE GENOMIC DNA]</scope>
    <source>
        <strain evidence="3 4">Mu0053</strain>
    </source>
</reference>
<feature type="domain" description="Acyl-CoA thioesterase-like C-terminal" evidence="2">
    <location>
        <begin position="125"/>
        <end position="253"/>
    </location>
</feature>
<dbReference type="InterPro" id="IPR029069">
    <property type="entry name" value="HotDog_dom_sf"/>
</dbReference>
<organism evidence="3 4">
    <name type="scientific">[Mycobacterium] burgundiense</name>
    <dbReference type="NCBI Taxonomy" id="3064286"/>
    <lineage>
        <taxon>Bacteria</taxon>
        <taxon>Bacillati</taxon>
        <taxon>Actinomycetota</taxon>
        <taxon>Actinomycetes</taxon>
        <taxon>Mycobacteriales</taxon>
        <taxon>Mycobacteriaceae</taxon>
        <taxon>Mycolicibacterium</taxon>
    </lineage>
</organism>
<accession>A0ABM9LZ45</accession>
<evidence type="ECO:0000313" key="3">
    <source>
        <dbReference type="EMBL" id="CAJ1507260.1"/>
    </source>
</evidence>
<dbReference type="Pfam" id="PF13622">
    <property type="entry name" value="4HBT_3"/>
    <property type="match status" value="1"/>
</dbReference>
<dbReference type="Pfam" id="PF20789">
    <property type="entry name" value="4HBT_3C"/>
    <property type="match status" value="1"/>
</dbReference>
<sequence length="274" mass="29113">MQTATLTPYFVADGDQFVPNEIAQGGWGPTLGGQVVGGLLARSIDAQRVDADLIPVRLTVDMLRRVATEPVQVRAEVLRVGGRMQSMAATMTQHGEVVARASALCLRRGEQPGEQAWSTPIEMPPLPREPAEFDNAIPMFVKAYGRDPGIKGGMEWQHDGPRYAWVREVRELIAGEPNSPFVQAALAVDVTASMTGFTTSGLGFINADYTLTLCRLPEGPYIGMAALTHYSAAGLATGTASLFDAQGPIGTGVTTAIANPHFGARSFVRSAGSK</sequence>
<dbReference type="InterPro" id="IPR049449">
    <property type="entry name" value="TesB_ACOT8-like_N"/>
</dbReference>